<dbReference type="AlphaFoldDB" id="A0A0E9QB37"/>
<organism evidence="2">
    <name type="scientific">Anguilla anguilla</name>
    <name type="common">European freshwater eel</name>
    <name type="synonym">Muraena anguilla</name>
    <dbReference type="NCBI Taxonomy" id="7936"/>
    <lineage>
        <taxon>Eukaryota</taxon>
        <taxon>Metazoa</taxon>
        <taxon>Chordata</taxon>
        <taxon>Craniata</taxon>
        <taxon>Vertebrata</taxon>
        <taxon>Euteleostomi</taxon>
        <taxon>Actinopterygii</taxon>
        <taxon>Neopterygii</taxon>
        <taxon>Teleostei</taxon>
        <taxon>Anguilliformes</taxon>
        <taxon>Anguillidae</taxon>
        <taxon>Anguilla</taxon>
    </lineage>
</organism>
<reference evidence="2" key="1">
    <citation type="submission" date="2014-11" db="EMBL/GenBank/DDBJ databases">
        <authorList>
            <person name="Amaro Gonzalez C."/>
        </authorList>
    </citation>
    <scope>NUCLEOTIDE SEQUENCE</scope>
</reference>
<feature type="compositionally biased region" description="Polar residues" evidence="1">
    <location>
        <begin position="10"/>
        <end position="20"/>
    </location>
</feature>
<protein>
    <submittedName>
        <fullName evidence="2">Uncharacterized protein</fullName>
    </submittedName>
</protein>
<sequence length="42" mass="4788">MPSLEEELSSKQTESGGNRWTQQCLLPFIPGNIANVQYQQKH</sequence>
<evidence type="ECO:0000256" key="1">
    <source>
        <dbReference type="SAM" id="MobiDB-lite"/>
    </source>
</evidence>
<evidence type="ECO:0000313" key="2">
    <source>
        <dbReference type="EMBL" id="JAH13550.1"/>
    </source>
</evidence>
<dbReference type="EMBL" id="GBXM01095027">
    <property type="protein sequence ID" value="JAH13550.1"/>
    <property type="molecule type" value="Transcribed_RNA"/>
</dbReference>
<reference evidence="2" key="2">
    <citation type="journal article" date="2015" name="Fish Shellfish Immunol.">
        <title>Early steps in the European eel (Anguilla anguilla)-Vibrio vulnificus interaction in the gills: Role of the RtxA13 toxin.</title>
        <authorList>
            <person name="Callol A."/>
            <person name="Pajuelo D."/>
            <person name="Ebbesson L."/>
            <person name="Teles M."/>
            <person name="MacKenzie S."/>
            <person name="Amaro C."/>
        </authorList>
    </citation>
    <scope>NUCLEOTIDE SEQUENCE</scope>
</reference>
<name>A0A0E9QB37_ANGAN</name>
<accession>A0A0E9QB37</accession>
<proteinExistence type="predicted"/>
<feature type="region of interest" description="Disordered" evidence="1">
    <location>
        <begin position="1"/>
        <end position="20"/>
    </location>
</feature>